<name>A0AAU9SKK5_THLAR</name>
<evidence type="ECO:0000313" key="2">
    <source>
        <dbReference type="EMBL" id="CAH2065387.1"/>
    </source>
</evidence>
<dbReference type="GO" id="GO:0008270">
    <property type="term" value="F:zinc ion binding"/>
    <property type="evidence" value="ECO:0007669"/>
    <property type="project" value="InterPro"/>
</dbReference>
<proteinExistence type="predicted"/>
<evidence type="ECO:0008006" key="4">
    <source>
        <dbReference type="Google" id="ProtNLM"/>
    </source>
</evidence>
<organism evidence="2 3">
    <name type="scientific">Thlaspi arvense</name>
    <name type="common">Field penny-cress</name>
    <dbReference type="NCBI Taxonomy" id="13288"/>
    <lineage>
        <taxon>Eukaryota</taxon>
        <taxon>Viridiplantae</taxon>
        <taxon>Streptophyta</taxon>
        <taxon>Embryophyta</taxon>
        <taxon>Tracheophyta</taxon>
        <taxon>Spermatophyta</taxon>
        <taxon>Magnoliopsida</taxon>
        <taxon>eudicotyledons</taxon>
        <taxon>Gunneridae</taxon>
        <taxon>Pentapetalae</taxon>
        <taxon>rosids</taxon>
        <taxon>malvids</taxon>
        <taxon>Brassicales</taxon>
        <taxon>Brassicaceae</taxon>
        <taxon>Thlaspideae</taxon>
        <taxon>Thlaspi</taxon>
    </lineage>
</organism>
<feature type="region of interest" description="Disordered" evidence="1">
    <location>
        <begin position="1"/>
        <end position="43"/>
    </location>
</feature>
<dbReference type="AlphaFoldDB" id="A0AAU9SKK5"/>
<gene>
    <name evidence="2" type="ORF">TAV2_LOCUS16109</name>
</gene>
<dbReference type="EMBL" id="OU466861">
    <property type="protein sequence ID" value="CAH2065387.1"/>
    <property type="molecule type" value="Genomic_DNA"/>
</dbReference>
<sequence length="62" mass="6898">MRPRLPDYANAPRTRRLPGRPKEGRIPSTGEIAGGSKKKVEPNKCSRCLKSGHNRRSCTNPI</sequence>
<evidence type="ECO:0000313" key="3">
    <source>
        <dbReference type="Proteomes" id="UP000836841"/>
    </source>
</evidence>
<dbReference type="SUPFAM" id="SSF57756">
    <property type="entry name" value="Retrovirus zinc finger-like domains"/>
    <property type="match status" value="1"/>
</dbReference>
<dbReference type="InterPro" id="IPR036875">
    <property type="entry name" value="Znf_CCHC_sf"/>
</dbReference>
<dbReference type="GO" id="GO:0003676">
    <property type="term" value="F:nucleic acid binding"/>
    <property type="evidence" value="ECO:0007669"/>
    <property type="project" value="InterPro"/>
</dbReference>
<dbReference type="Proteomes" id="UP000836841">
    <property type="component" value="Chromosome 5"/>
</dbReference>
<evidence type="ECO:0000256" key="1">
    <source>
        <dbReference type="SAM" id="MobiDB-lite"/>
    </source>
</evidence>
<reference evidence="2 3" key="1">
    <citation type="submission" date="2022-03" db="EMBL/GenBank/DDBJ databases">
        <authorList>
            <person name="Nunn A."/>
            <person name="Chopra R."/>
            <person name="Nunn A."/>
            <person name="Contreras Garrido A."/>
        </authorList>
    </citation>
    <scope>NUCLEOTIDE SEQUENCE [LARGE SCALE GENOMIC DNA]</scope>
</reference>
<accession>A0AAU9SKK5</accession>
<protein>
    <recommendedName>
        <fullName evidence="4">CCHC-type domain-containing protein</fullName>
    </recommendedName>
</protein>
<keyword evidence="3" id="KW-1185">Reference proteome</keyword>